<reference evidence="1" key="2">
    <citation type="submission" date="2020-11" db="EMBL/GenBank/DDBJ databases">
        <authorList>
            <person name="McCartney M.A."/>
            <person name="Auch B."/>
            <person name="Kono T."/>
            <person name="Mallez S."/>
            <person name="Becker A."/>
            <person name="Gohl D.M."/>
            <person name="Silverstein K.A.T."/>
            <person name="Koren S."/>
            <person name="Bechman K.B."/>
            <person name="Herman A."/>
            <person name="Abrahante J.E."/>
            <person name="Garbe J."/>
        </authorList>
    </citation>
    <scope>NUCLEOTIDE SEQUENCE</scope>
    <source>
        <strain evidence="1">Duluth1</strain>
        <tissue evidence="1">Whole animal</tissue>
    </source>
</reference>
<name>A0A9D4J306_DREPO</name>
<keyword evidence="2" id="KW-1185">Reference proteome</keyword>
<protein>
    <submittedName>
        <fullName evidence="1">Uncharacterized protein</fullName>
    </submittedName>
</protein>
<dbReference type="Proteomes" id="UP000828390">
    <property type="component" value="Unassembled WGS sequence"/>
</dbReference>
<dbReference type="EMBL" id="JAIWYP010000007">
    <property type="protein sequence ID" value="KAH3793954.1"/>
    <property type="molecule type" value="Genomic_DNA"/>
</dbReference>
<sequence>MRDDDVNWNDLDSSITRRQTYRKPKLPSFEGTDFKLWRIEVEAILKSGLYHETIIAQTIRNCSKDSARNILLTIDPSATSKEIQSKLADMFERLPQTITLKPMETKTARGFIRKIRTVDAAVTEPVEDTYIQKALVCARAVELGKFARVPVRICNMSAKIMEIPVKSELCQLSEVNVLRNADLCTPHTEYNHDETLVSNQQILTCTNEDTPVDNLPCTSGIPTSPPHIPPYLPESAKNPTALTESEIENKYEDESYNLKKDFGVALDEVTLSG</sequence>
<accession>A0A9D4J306</accession>
<dbReference type="AlphaFoldDB" id="A0A9D4J306"/>
<comment type="caution">
    <text evidence="1">The sequence shown here is derived from an EMBL/GenBank/DDBJ whole genome shotgun (WGS) entry which is preliminary data.</text>
</comment>
<evidence type="ECO:0000313" key="1">
    <source>
        <dbReference type="EMBL" id="KAH3793954.1"/>
    </source>
</evidence>
<reference evidence="1" key="1">
    <citation type="journal article" date="2019" name="bioRxiv">
        <title>The Genome of the Zebra Mussel, Dreissena polymorpha: A Resource for Invasive Species Research.</title>
        <authorList>
            <person name="McCartney M.A."/>
            <person name="Auch B."/>
            <person name="Kono T."/>
            <person name="Mallez S."/>
            <person name="Zhang Y."/>
            <person name="Obille A."/>
            <person name="Becker A."/>
            <person name="Abrahante J.E."/>
            <person name="Garbe J."/>
            <person name="Badalamenti J.P."/>
            <person name="Herman A."/>
            <person name="Mangelson H."/>
            <person name="Liachko I."/>
            <person name="Sullivan S."/>
            <person name="Sone E.D."/>
            <person name="Koren S."/>
            <person name="Silverstein K.A.T."/>
            <person name="Beckman K.B."/>
            <person name="Gohl D.M."/>
        </authorList>
    </citation>
    <scope>NUCLEOTIDE SEQUENCE</scope>
    <source>
        <strain evidence="1">Duluth1</strain>
        <tissue evidence="1">Whole animal</tissue>
    </source>
</reference>
<organism evidence="1 2">
    <name type="scientific">Dreissena polymorpha</name>
    <name type="common">Zebra mussel</name>
    <name type="synonym">Mytilus polymorpha</name>
    <dbReference type="NCBI Taxonomy" id="45954"/>
    <lineage>
        <taxon>Eukaryota</taxon>
        <taxon>Metazoa</taxon>
        <taxon>Spiralia</taxon>
        <taxon>Lophotrochozoa</taxon>
        <taxon>Mollusca</taxon>
        <taxon>Bivalvia</taxon>
        <taxon>Autobranchia</taxon>
        <taxon>Heteroconchia</taxon>
        <taxon>Euheterodonta</taxon>
        <taxon>Imparidentia</taxon>
        <taxon>Neoheterodontei</taxon>
        <taxon>Myida</taxon>
        <taxon>Dreissenoidea</taxon>
        <taxon>Dreissenidae</taxon>
        <taxon>Dreissena</taxon>
    </lineage>
</organism>
<evidence type="ECO:0000313" key="2">
    <source>
        <dbReference type="Proteomes" id="UP000828390"/>
    </source>
</evidence>
<proteinExistence type="predicted"/>
<gene>
    <name evidence="1" type="ORF">DPMN_147482</name>
</gene>